<dbReference type="EMBL" id="JACIIX010000010">
    <property type="protein sequence ID" value="MBB6211309.1"/>
    <property type="molecule type" value="Genomic_DNA"/>
</dbReference>
<organism evidence="6 7">
    <name type="scientific">Novispirillum itersonii</name>
    <name type="common">Aquaspirillum itersonii</name>
    <dbReference type="NCBI Taxonomy" id="189"/>
    <lineage>
        <taxon>Bacteria</taxon>
        <taxon>Pseudomonadati</taxon>
        <taxon>Pseudomonadota</taxon>
        <taxon>Alphaproteobacteria</taxon>
        <taxon>Rhodospirillales</taxon>
        <taxon>Novispirillaceae</taxon>
        <taxon>Novispirillum</taxon>
    </lineage>
</organism>
<sequence>MTKTAALLSALALLSAGPAVAQSLPEAVPDLAETLGDLGGSLSALAGRSDWMAGGGIEQRSTNGTKGEGNLHITAQRAYTEGMVDDWRLTLMVVQAEVNSGFTAGAIGRRPAGAEQSGPQAEADVVFPSLTLRQENDDRTTVLRLTSTPVGGSVSARPAGRVETTLYGSSVIVGGRLFAEPVVSSLLSYTGMRDPVSGRSWGRVMDMGGGAQAIWLPWDGVGIGLSGEAAALQGQDVKDNTRFSTRLDLSYDLKPEGFDHLRVGPFVSYATFAKNLSHYSWGHGGYYSPSQDLREGIGIDALTTEGERWQVEAKASLALTQAEEEAAPRYWENGGTAGGVYQGSSTEGLSTQVSLRASALLGDHLILSGFSRYQAAPQYNDIAVGAFLTIPFSARSGVFSADLPDSVFAPFR</sequence>
<dbReference type="InterPro" id="IPR008410">
    <property type="entry name" value="BCSC_C"/>
</dbReference>
<dbReference type="Proteomes" id="UP000544872">
    <property type="component" value="Unassembled WGS sequence"/>
</dbReference>
<evidence type="ECO:0000313" key="7">
    <source>
        <dbReference type="Proteomes" id="UP000544872"/>
    </source>
</evidence>
<evidence type="ECO:0000313" key="6">
    <source>
        <dbReference type="EMBL" id="MBB6211309.1"/>
    </source>
</evidence>
<keyword evidence="2" id="KW-0677">Repeat</keyword>
<evidence type="ECO:0000259" key="5">
    <source>
        <dbReference type="Pfam" id="PF05420"/>
    </source>
</evidence>
<feature type="signal peptide" evidence="4">
    <location>
        <begin position="1"/>
        <end position="21"/>
    </location>
</feature>
<feature type="chain" id="PRO_5031084283" description="Cellulose synthase operon C C-terminal domain-containing protein" evidence="4">
    <location>
        <begin position="22"/>
        <end position="412"/>
    </location>
</feature>
<evidence type="ECO:0000256" key="4">
    <source>
        <dbReference type="SAM" id="SignalP"/>
    </source>
</evidence>
<proteinExistence type="predicted"/>
<name>A0A7X0DNF3_NOVIT</name>
<protein>
    <recommendedName>
        <fullName evidence="5">Cellulose synthase operon C C-terminal domain-containing protein</fullName>
    </recommendedName>
</protein>
<evidence type="ECO:0000256" key="2">
    <source>
        <dbReference type="ARBA" id="ARBA00022737"/>
    </source>
</evidence>
<keyword evidence="7" id="KW-1185">Reference proteome</keyword>
<dbReference type="SUPFAM" id="SSF103515">
    <property type="entry name" value="Autotransporter"/>
    <property type="match status" value="1"/>
</dbReference>
<dbReference type="AlphaFoldDB" id="A0A7X0DNF3"/>
<gene>
    <name evidence="6" type="ORF">FHS48_002746</name>
</gene>
<dbReference type="GO" id="GO:0019867">
    <property type="term" value="C:outer membrane"/>
    <property type="evidence" value="ECO:0007669"/>
    <property type="project" value="InterPro"/>
</dbReference>
<feature type="domain" description="Cellulose synthase operon C C-terminal" evidence="5">
    <location>
        <begin position="138"/>
        <end position="388"/>
    </location>
</feature>
<dbReference type="InterPro" id="IPR036709">
    <property type="entry name" value="Autotransporte_beta_dom_sf"/>
</dbReference>
<dbReference type="Pfam" id="PF05420">
    <property type="entry name" value="BCSC_C"/>
    <property type="match status" value="1"/>
</dbReference>
<keyword evidence="3" id="KW-0802">TPR repeat</keyword>
<reference evidence="6 7" key="1">
    <citation type="submission" date="2020-08" db="EMBL/GenBank/DDBJ databases">
        <title>Genomic Encyclopedia of Type Strains, Phase IV (KMG-IV): sequencing the most valuable type-strain genomes for metagenomic binning, comparative biology and taxonomic classification.</title>
        <authorList>
            <person name="Goeker M."/>
        </authorList>
    </citation>
    <scope>NUCLEOTIDE SEQUENCE [LARGE SCALE GENOMIC DNA]</scope>
    <source>
        <strain evidence="6 7">DSM 11590</strain>
    </source>
</reference>
<evidence type="ECO:0000256" key="1">
    <source>
        <dbReference type="ARBA" id="ARBA00022729"/>
    </source>
</evidence>
<dbReference type="GO" id="GO:0030244">
    <property type="term" value="P:cellulose biosynthetic process"/>
    <property type="evidence" value="ECO:0007669"/>
    <property type="project" value="InterPro"/>
</dbReference>
<evidence type="ECO:0000256" key="3">
    <source>
        <dbReference type="ARBA" id="ARBA00022803"/>
    </source>
</evidence>
<comment type="caution">
    <text evidence="6">The sequence shown here is derived from an EMBL/GenBank/DDBJ whole genome shotgun (WGS) entry which is preliminary data.</text>
</comment>
<accession>A0A7X0DNF3</accession>
<dbReference type="RefSeq" id="WP_184264123.1">
    <property type="nucleotide sequence ID" value="NZ_JACIIX010000010.1"/>
</dbReference>
<keyword evidence="1 4" id="KW-0732">Signal</keyword>